<feature type="transmembrane region" description="Helical" evidence="6">
    <location>
        <begin position="396"/>
        <end position="416"/>
    </location>
</feature>
<keyword evidence="2" id="KW-0813">Transport</keyword>
<comment type="caution">
    <text evidence="8">The sequence shown here is derived from an EMBL/GenBank/DDBJ whole genome shotgun (WGS) entry which is preliminary data.</text>
</comment>
<dbReference type="Gene3D" id="1.20.1720.10">
    <property type="entry name" value="Multidrug resistance protein D"/>
    <property type="match status" value="1"/>
</dbReference>
<accession>A0ABR4BSU8</accession>
<feature type="transmembrane region" description="Helical" evidence="6">
    <location>
        <begin position="160"/>
        <end position="179"/>
    </location>
</feature>
<evidence type="ECO:0000259" key="7">
    <source>
        <dbReference type="PROSITE" id="PS50850"/>
    </source>
</evidence>
<evidence type="ECO:0000256" key="2">
    <source>
        <dbReference type="ARBA" id="ARBA00022448"/>
    </source>
</evidence>
<dbReference type="EMBL" id="JAZHXI010000021">
    <property type="protein sequence ID" value="KAL2060716.1"/>
    <property type="molecule type" value="Genomic_DNA"/>
</dbReference>
<dbReference type="PANTHER" id="PTHR42718">
    <property type="entry name" value="MAJOR FACILITATOR SUPERFAMILY MULTIDRUG TRANSPORTER MFSC"/>
    <property type="match status" value="1"/>
</dbReference>
<name>A0ABR4BSU8_9HELO</name>
<dbReference type="InterPro" id="IPR036259">
    <property type="entry name" value="MFS_trans_sf"/>
</dbReference>
<feature type="transmembrane region" description="Helical" evidence="6">
    <location>
        <begin position="65"/>
        <end position="91"/>
    </location>
</feature>
<feature type="transmembrane region" description="Helical" evidence="6">
    <location>
        <begin position="218"/>
        <end position="240"/>
    </location>
</feature>
<evidence type="ECO:0000256" key="1">
    <source>
        <dbReference type="ARBA" id="ARBA00004141"/>
    </source>
</evidence>
<comment type="subcellular location">
    <subcellularLocation>
        <location evidence="1">Membrane</location>
        <topology evidence="1">Multi-pass membrane protein</topology>
    </subcellularLocation>
</comment>
<organism evidence="8 9">
    <name type="scientific">Oculimacula yallundae</name>
    <dbReference type="NCBI Taxonomy" id="86028"/>
    <lineage>
        <taxon>Eukaryota</taxon>
        <taxon>Fungi</taxon>
        <taxon>Dikarya</taxon>
        <taxon>Ascomycota</taxon>
        <taxon>Pezizomycotina</taxon>
        <taxon>Leotiomycetes</taxon>
        <taxon>Helotiales</taxon>
        <taxon>Ploettnerulaceae</taxon>
        <taxon>Oculimacula</taxon>
    </lineage>
</organism>
<evidence type="ECO:0000256" key="6">
    <source>
        <dbReference type="SAM" id="Phobius"/>
    </source>
</evidence>
<evidence type="ECO:0000256" key="4">
    <source>
        <dbReference type="ARBA" id="ARBA00022989"/>
    </source>
</evidence>
<reference evidence="8 9" key="1">
    <citation type="journal article" date="2024" name="Commun. Biol.">
        <title>Comparative genomic analysis of thermophilic fungi reveals convergent evolutionary adaptations and gene losses.</title>
        <authorList>
            <person name="Steindorff A.S."/>
            <person name="Aguilar-Pontes M.V."/>
            <person name="Robinson A.J."/>
            <person name="Andreopoulos B."/>
            <person name="LaButti K."/>
            <person name="Kuo A."/>
            <person name="Mondo S."/>
            <person name="Riley R."/>
            <person name="Otillar R."/>
            <person name="Haridas S."/>
            <person name="Lipzen A."/>
            <person name="Grimwood J."/>
            <person name="Schmutz J."/>
            <person name="Clum A."/>
            <person name="Reid I.D."/>
            <person name="Moisan M.C."/>
            <person name="Butler G."/>
            <person name="Nguyen T.T.M."/>
            <person name="Dewar K."/>
            <person name="Conant G."/>
            <person name="Drula E."/>
            <person name="Henrissat B."/>
            <person name="Hansel C."/>
            <person name="Singer S."/>
            <person name="Hutchinson M.I."/>
            <person name="de Vries R.P."/>
            <person name="Natvig D.O."/>
            <person name="Powell A.J."/>
            <person name="Tsang A."/>
            <person name="Grigoriev I.V."/>
        </authorList>
    </citation>
    <scope>NUCLEOTIDE SEQUENCE [LARGE SCALE GENOMIC DNA]</scope>
    <source>
        <strain evidence="8 9">CBS 494.80</strain>
    </source>
</reference>
<feature type="transmembrane region" description="Helical" evidence="6">
    <location>
        <begin position="371"/>
        <end position="389"/>
    </location>
</feature>
<protein>
    <recommendedName>
        <fullName evidence="7">Major facilitator superfamily (MFS) profile domain-containing protein</fullName>
    </recommendedName>
</protein>
<feature type="transmembrane region" description="Helical" evidence="6">
    <location>
        <begin position="508"/>
        <end position="527"/>
    </location>
</feature>
<dbReference type="PANTHER" id="PTHR42718:SF9">
    <property type="entry name" value="MAJOR FACILITATOR SUPERFAMILY MULTIDRUG TRANSPORTER MFSC"/>
    <property type="match status" value="1"/>
</dbReference>
<dbReference type="SUPFAM" id="SSF103473">
    <property type="entry name" value="MFS general substrate transporter"/>
    <property type="match status" value="1"/>
</dbReference>
<keyword evidence="4 6" id="KW-1133">Transmembrane helix</keyword>
<gene>
    <name evidence="8" type="ORF">VTL71DRAFT_9357</name>
</gene>
<dbReference type="InterPro" id="IPR005829">
    <property type="entry name" value="Sugar_transporter_CS"/>
</dbReference>
<keyword evidence="3 6" id="KW-0812">Transmembrane</keyword>
<keyword evidence="5 6" id="KW-0472">Membrane</keyword>
<feature type="transmembrane region" description="Helical" evidence="6">
    <location>
        <begin position="329"/>
        <end position="351"/>
    </location>
</feature>
<proteinExistence type="predicted"/>
<evidence type="ECO:0000256" key="3">
    <source>
        <dbReference type="ARBA" id="ARBA00022692"/>
    </source>
</evidence>
<evidence type="ECO:0000313" key="9">
    <source>
        <dbReference type="Proteomes" id="UP001595075"/>
    </source>
</evidence>
<dbReference type="InterPro" id="IPR020846">
    <property type="entry name" value="MFS_dom"/>
</dbReference>
<dbReference type="InterPro" id="IPR011701">
    <property type="entry name" value="MFS"/>
</dbReference>
<feature type="transmembrane region" description="Helical" evidence="6">
    <location>
        <begin position="191"/>
        <end position="212"/>
    </location>
</feature>
<feature type="transmembrane region" description="Helical" evidence="6">
    <location>
        <begin position="422"/>
        <end position="447"/>
    </location>
</feature>
<feature type="transmembrane region" description="Helical" evidence="6">
    <location>
        <begin position="261"/>
        <end position="278"/>
    </location>
</feature>
<dbReference type="Gene3D" id="1.20.1250.20">
    <property type="entry name" value="MFS general substrate transporter like domains"/>
    <property type="match status" value="1"/>
</dbReference>
<feature type="transmembrane region" description="Helical" evidence="6">
    <location>
        <begin position="103"/>
        <end position="123"/>
    </location>
</feature>
<keyword evidence="9" id="KW-1185">Reference proteome</keyword>
<evidence type="ECO:0000313" key="8">
    <source>
        <dbReference type="EMBL" id="KAL2060716.1"/>
    </source>
</evidence>
<feature type="domain" description="Major facilitator superfamily (MFS) profile" evidence="7">
    <location>
        <begin position="65"/>
        <end position="531"/>
    </location>
</feature>
<feature type="transmembrane region" description="Helical" evidence="6">
    <location>
        <begin position="290"/>
        <end position="308"/>
    </location>
</feature>
<evidence type="ECO:0000256" key="5">
    <source>
        <dbReference type="ARBA" id="ARBA00023136"/>
    </source>
</evidence>
<dbReference type="PROSITE" id="PS00216">
    <property type="entry name" value="SUGAR_TRANSPORT_1"/>
    <property type="match status" value="1"/>
</dbReference>
<feature type="transmembrane region" description="Helical" evidence="6">
    <location>
        <begin position="130"/>
        <end position="148"/>
    </location>
</feature>
<sequence length="554" mass="59653">MYFLKVSIPVMVETLFSEKGEPLKREVNVKSISTPVASSSLSPLTAHVSVAESQKEVTIRQVAPLVLILSGAAFLNTLSIQSIVILLPSITEDLNIPEARQQWIVSAYSLTSGSFLLLAGKLADVYGRRLLFILGSFWLAATTLGAAFSPVEICMHIMRALQGLGAAFTIPTAIGIIGYTIPPGRVKNYSFAFYSAGAPTGQVAGNLLGGIIDEYASWKVVFFVIAGSASLIGITAIFIIPKESPRAESTSDGSRASSIDWIGALLFTVGCLLLLISLSEGASLGWKTPFVIALLVLSFLSLGMFGSWEHYLETREKEPLMRISTFKNGRFSISMMIVFIFSAGFTNFLVYSTYLYQDYQGLSPLNTTLRFIPLGISGILATIASGYLLDRIRGNYILIFGLTFGTIANILLAIPISPTTTYWTYGLPAMCLAGIGADTVYPCLGLFTTQALPRKDQSVAGAMFQTFAGLGRAMFLPVTATIQVHVQSRARNNGKGELPALLEAIRCVEWFCVACMGAALLMTLIGLRNMGKVGLLKKLGTVQSASKEKDEVKA</sequence>
<dbReference type="PROSITE" id="PS50850">
    <property type="entry name" value="MFS"/>
    <property type="match status" value="1"/>
</dbReference>
<dbReference type="Proteomes" id="UP001595075">
    <property type="component" value="Unassembled WGS sequence"/>
</dbReference>
<dbReference type="Pfam" id="PF07690">
    <property type="entry name" value="MFS_1"/>
    <property type="match status" value="1"/>
</dbReference>